<feature type="domain" description="Phosphoribosyltransferase" evidence="2">
    <location>
        <begin position="173"/>
        <end position="219"/>
    </location>
</feature>
<dbReference type="OrthoDB" id="9793412at2"/>
<dbReference type="PANTHER" id="PTHR47505:SF1">
    <property type="entry name" value="DNA UTILIZATION PROTEIN YHGH"/>
    <property type="match status" value="1"/>
</dbReference>
<evidence type="ECO:0000256" key="1">
    <source>
        <dbReference type="ARBA" id="ARBA00008007"/>
    </source>
</evidence>
<dbReference type="RefSeq" id="WP_124704582.1">
    <property type="nucleotide sequence ID" value="NZ_BGOW01000014.1"/>
</dbReference>
<dbReference type="CDD" id="cd06223">
    <property type="entry name" value="PRTases_typeI"/>
    <property type="match status" value="1"/>
</dbReference>
<name>A0A401JDZ6_9PROT</name>
<keyword evidence="5" id="KW-1185">Reference proteome</keyword>
<dbReference type="EMBL" id="BGOW01000014">
    <property type="protein sequence ID" value="GBL45786.1"/>
    <property type="molecule type" value="Genomic_DNA"/>
</dbReference>
<evidence type="ECO:0008006" key="6">
    <source>
        <dbReference type="Google" id="ProtNLM"/>
    </source>
</evidence>
<evidence type="ECO:0000259" key="3">
    <source>
        <dbReference type="Pfam" id="PF18912"/>
    </source>
</evidence>
<evidence type="ECO:0000313" key="4">
    <source>
        <dbReference type="EMBL" id="GBL45786.1"/>
    </source>
</evidence>
<proteinExistence type="inferred from homology"/>
<evidence type="ECO:0000259" key="2">
    <source>
        <dbReference type="Pfam" id="PF00156"/>
    </source>
</evidence>
<protein>
    <recommendedName>
        <fullName evidence="6">Phosphoribosyltransferase</fullName>
    </recommendedName>
</protein>
<dbReference type="Proteomes" id="UP000286806">
    <property type="component" value="Unassembled WGS sequence"/>
</dbReference>
<dbReference type="Gene3D" id="3.40.50.2020">
    <property type="match status" value="1"/>
</dbReference>
<sequence length="224" mass="24421">MQTLLPQDCLLCGAFSGRRKLCAGCAADLPYHNQACCPVCALPTLDGKVCGHCLKRAPHFAHTFAAFTYAFPLDRLVQSLKYSHNFAVVSLLADTLATQVNGQPLPDALIPMPLHPNRLRQRGFNQAHEIARHVARNLHLPVLPHAATRVIDTPPQASLPLQERRKNLRGAFACDPSIQGRRVAIVDDVMTSGSTLDALAETLLKAGALEVQCWVIARALQHGF</sequence>
<comment type="caution">
    <text evidence="4">The sequence shown here is derived from an EMBL/GenBank/DDBJ whole genome shotgun (WGS) entry which is preliminary data.</text>
</comment>
<dbReference type="Pfam" id="PF00156">
    <property type="entry name" value="Pribosyltran"/>
    <property type="match status" value="1"/>
</dbReference>
<gene>
    <name evidence="4" type="ORF">SFMTTN_1597</name>
</gene>
<dbReference type="Pfam" id="PF18912">
    <property type="entry name" value="DZR_2"/>
    <property type="match status" value="1"/>
</dbReference>
<evidence type="ECO:0000313" key="5">
    <source>
        <dbReference type="Proteomes" id="UP000286806"/>
    </source>
</evidence>
<dbReference type="InterPro" id="IPR000836">
    <property type="entry name" value="PRTase_dom"/>
</dbReference>
<dbReference type="AlphaFoldDB" id="A0A401JDZ6"/>
<dbReference type="PANTHER" id="PTHR47505">
    <property type="entry name" value="DNA UTILIZATION PROTEIN YHGH"/>
    <property type="match status" value="1"/>
</dbReference>
<dbReference type="InterPro" id="IPR044005">
    <property type="entry name" value="DZR_2"/>
</dbReference>
<dbReference type="InterPro" id="IPR051910">
    <property type="entry name" value="ComF/GntX_DNA_util-trans"/>
</dbReference>
<organism evidence="4 5">
    <name type="scientific">Sulfuriferula multivorans</name>
    <dbReference type="NCBI Taxonomy" id="1559896"/>
    <lineage>
        <taxon>Bacteria</taxon>
        <taxon>Pseudomonadati</taxon>
        <taxon>Pseudomonadota</taxon>
        <taxon>Betaproteobacteria</taxon>
        <taxon>Nitrosomonadales</taxon>
        <taxon>Sulfuricellaceae</taxon>
        <taxon>Sulfuriferula</taxon>
    </lineage>
</organism>
<feature type="domain" description="Double zinc ribbon" evidence="3">
    <location>
        <begin position="2"/>
        <end position="54"/>
    </location>
</feature>
<reference evidence="4 5" key="1">
    <citation type="journal article" date="2019" name="Front. Microbiol.">
        <title>Genomes of Neutrophilic Sulfur-Oxidizing Chemolithoautotrophs Representing 9 Proteobacterial Species From 8 Genera.</title>
        <authorList>
            <person name="Watanabe T."/>
            <person name="Kojima H."/>
            <person name="Umezawa K."/>
            <person name="Hori C."/>
            <person name="Takasuka T.E."/>
            <person name="Kato Y."/>
            <person name="Fukui M."/>
        </authorList>
    </citation>
    <scope>NUCLEOTIDE SEQUENCE [LARGE SCALE GENOMIC DNA]</scope>
    <source>
        <strain evidence="4 5">TTN</strain>
    </source>
</reference>
<dbReference type="SUPFAM" id="SSF53271">
    <property type="entry name" value="PRTase-like"/>
    <property type="match status" value="1"/>
</dbReference>
<dbReference type="InterPro" id="IPR029057">
    <property type="entry name" value="PRTase-like"/>
</dbReference>
<comment type="similarity">
    <text evidence="1">Belongs to the ComF/GntX family.</text>
</comment>
<accession>A0A401JDZ6</accession>